<evidence type="ECO:0000313" key="3">
    <source>
        <dbReference type="Proteomes" id="UP000824540"/>
    </source>
</evidence>
<keyword evidence="3" id="KW-1185">Reference proteome</keyword>
<comment type="caution">
    <text evidence="2">The sequence shown here is derived from an EMBL/GenBank/DDBJ whole genome shotgun (WGS) entry which is preliminary data.</text>
</comment>
<dbReference type="AlphaFoldDB" id="A0A8T2MP75"/>
<dbReference type="PANTHER" id="PTHR18864:SF1">
    <property type="entry name" value="KINECTIN"/>
    <property type="match status" value="1"/>
</dbReference>
<sequence length="540" mass="60299">MQSLKRAMEEAVQNLANREQQLQALQLDQGQLEKQQRDMCLSELQCEAAELQQSLEVQRRKNNELREKNWAAMEALSATESLLLGKLDRTTKVWEEKLRESEEAQRVLLKNCDTYKKEGILQRLQSSVEQEEMRWRVKLEVSQREQRELSLKVVAVERERDELMAACGELENVRLDKQHLASELEKAKREGATYVAEVNKLQAQLTLALCRLEAGENQRQKVAGDLSKAQRSLDLIQVEIQEEAPAADLIENSHSLTQRDGVEERRKEKMAAGLYQTVRELQQLLLALNKQLTTGQEGVMETVVQQLRFRNLLAPPTTSTHPTLPALLPIPPRPPGRPPAPKATIQTPSLPVCLEGDLQRHGVLTMETVKEILEECWSLSLLPHATESDCRPWAGVSGVSFKLTVIQPLLGVNAILLVKDHQHPLCFDDKLPSVKPTCAFPQTRPVRTRALDKQTLCSKKGGGSACLICRGNLCSSTFRAVHLQSCTNSDLLYRSRLICHGACGCHQLRDCGVTGDLAVDSGPGGVSQRRLNRAASPPVA</sequence>
<dbReference type="PANTHER" id="PTHR18864">
    <property type="entry name" value="KINECTIN"/>
    <property type="match status" value="1"/>
</dbReference>
<organism evidence="2 3">
    <name type="scientific">Albula glossodonta</name>
    <name type="common">roundjaw bonefish</name>
    <dbReference type="NCBI Taxonomy" id="121402"/>
    <lineage>
        <taxon>Eukaryota</taxon>
        <taxon>Metazoa</taxon>
        <taxon>Chordata</taxon>
        <taxon>Craniata</taxon>
        <taxon>Vertebrata</taxon>
        <taxon>Euteleostomi</taxon>
        <taxon>Actinopterygii</taxon>
        <taxon>Neopterygii</taxon>
        <taxon>Teleostei</taxon>
        <taxon>Albuliformes</taxon>
        <taxon>Albulidae</taxon>
        <taxon>Albula</taxon>
    </lineage>
</organism>
<proteinExistence type="predicted"/>
<accession>A0A8T2MP75</accession>
<gene>
    <name evidence="2" type="ORF">JZ751_009268</name>
</gene>
<dbReference type="GO" id="GO:0007018">
    <property type="term" value="P:microtubule-based movement"/>
    <property type="evidence" value="ECO:0007669"/>
    <property type="project" value="InterPro"/>
</dbReference>
<evidence type="ECO:0000256" key="1">
    <source>
        <dbReference type="SAM" id="Coils"/>
    </source>
</evidence>
<keyword evidence="1" id="KW-0175">Coiled coil</keyword>
<dbReference type="Proteomes" id="UP000824540">
    <property type="component" value="Unassembled WGS sequence"/>
</dbReference>
<dbReference type="InterPro" id="IPR024854">
    <property type="entry name" value="Kinectin"/>
</dbReference>
<name>A0A8T2MP75_9TELE</name>
<dbReference type="GO" id="GO:0019894">
    <property type="term" value="F:kinesin binding"/>
    <property type="evidence" value="ECO:0007669"/>
    <property type="project" value="InterPro"/>
</dbReference>
<dbReference type="OrthoDB" id="8957103at2759"/>
<evidence type="ECO:0000313" key="2">
    <source>
        <dbReference type="EMBL" id="KAG9328920.1"/>
    </source>
</evidence>
<reference evidence="2" key="1">
    <citation type="thesis" date="2021" institute="BYU ScholarsArchive" country="Provo, UT, USA">
        <title>Applications of and Algorithms for Genome Assembly and Genomic Analyses with an Emphasis on Marine Teleosts.</title>
        <authorList>
            <person name="Pickett B.D."/>
        </authorList>
    </citation>
    <scope>NUCLEOTIDE SEQUENCE</scope>
    <source>
        <strain evidence="2">HI-2016</strain>
    </source>
</reference>
<feature type="coiled-coil region" evidence="1">
    <location>
        <begin position="139"/>
        <end position="218"/>
    </location>
</feature>
<protein>
    <submittedName>
        <fullName evidence="2">Uncharacterized protein</fullName>
    </submittedName>
</protein>
<dbReference type="EMBL" id="JAFBMS010001652">
    <property type="protein sequence ID" value="KAG9328920.1"/>
    <property type="molecule type" value="Genomic_DNA"/>
</dbReference>
<feature type="coiled-coil region" evidence="1">
    <location>
        <begin position="1"/>
        <end position="68"/>
    </location>
</feature>